<dbReference type="InterPro" id="IPR023353">
    <property type="entry name" value="LemA-like_dom_sf"/>
</dbReference>
<dbReference type="PROSITE" id="PS51257">
    <property type="entry name" value="PROKAR_LIPOPROTEIN"/>
    <property type="match status" value="1"/>
</dbReference>
<keyword evidence="8" id="KW-1185">Reference proteome</keyword>
<feature type="signal peptide" evidence="6">
    <location>
        <begin position="1"/>
        <end position="24"/>
    </location>
</feature>
<dbReference type="AlphaFoldDB" id="W0A6I5"/>
<sequence>MPFARRLAAALAAPALILSLSSCGINSIPTAEENAKARWADVEAEYQRRADLIPNLVKTVEAAAIQERTTLREVTEARAKATSVQLNADDLTDPAKVEAFEAAQNQLSGALGRLLVVTENYPNLKTNDNFIALQKELAGTENQINVARRDYNGAVQAYNTEIRTFPAVIGANIVYGSKPMTPFKAAPGSDKAPTVDFGGIAK</sequence>
<dbReference type="OrthoDB" id="9804152at2"/>
<evidence type="ECO:0000256" key="4">
    <source>
        <dbReference type="ARBA" id="ARBA00022989"/>
    </source>
</evidence>
<evidence type="ECO:0000256" key="1">
    <source>
        <dbReference type="ARBA" id="ARBA00004167"/>
    </source>
</evidence>
<evidence type="ECO:0000256" key="3">
    <source>
        <dbReference type="ARBA" id="ARBA00022692"/>
    </source>
</evidence>
<evidence type="ECO:0000256" key="5">
    <source>
        <dbReference type="ARBA" id="ARBA00023136"/>
    </source>
</evidence>
<dbReference type="KEGG" id="ssan:NX02_00910"/>
<evidence type="ECO:0000313" key="7">
    <source>
        <dbReference type="EMBL" id="AHE51948.1"/>
    </source>
</evidence>
<reference evidence="7 8" key="1">
    <citation type="submission" date="2013-07" db="EMBL/GenBank/DDBJ databases">
        <title>Completed genome of Sphingomonas sanxanigenens NX02.</title>
        <authorList>
            <person name="Ma T."/>
            <person name="Huang H."/>
            <person name="Wu M."/>
            <person name="Li X."/>
            <person name="Li G."/>
        </authorList>
    </citation>
    <scope>NUCLEOTIDE SEQUENCE [LARGE SCALE GENOMIC DNA]</scope>
    <source>
        <strain evidence="7 8">NX02</strain>
    </source>
</reference>
<keyword evidence="5" id="KW-0472">Membrane</keyword>
<keyword evidence="3" id="KW-0812">Transmembrane</keyword>
<protein>
    <recommendedName>
        <fullName evidence="9">LemA family protein</fullName>
    </recommendedName>
</protein>
<dbReference type="InterPro" id="IPR007156">
    <property type="entry name" value="MamQ_LemA"/>
</dbReference>
<name>W0A6I5_9SPHN</name>
<dbReference type="PATRIC" id="fig|1123269.5.peg.182"/>
<dbReference type="PANTHER" id="PTHR34478:SF2">
    <property type="entry name" value="MEMBRANE PROTEIN"/>
    <property type="match status" value="1"/>
</dbReference>
<dbReference type="Pfam" id="PF04011">
    <property type="entry name" value="LemA"/>
    <property type="match status" value="1"/>
</dbReference>
<dbReference type="Proteomes" id="UP000018851">
    <property type="component" value="Chromosome"/>
</dbReference>
<comment type="subcellular location">
    <subcellularLocation>
        <location evidence="1">Membrane</location>
        <topology evidence="1">Single-pass membrane protein</topology>
    </subcellularLocation>
</comment>
<gene>
    <name evidence="7" type="ORF">NX02_00910</name>
</gene>
<comment type="similarity">
    <text evidence="2">Belongs to the LemA family.</text>
</comment>
<keyword evidence="4" id="KW-1133">Transmembrane helix</keyword>
<dbReference type="RefSeq" id="WP_025290332.1">
    <property type="nucleotide sequence ID" value="NZ_CP006644.1"/>
</dbReference>
<proteinExistence type="inferred from homology"/>
<accession>W0A6I5</accession>
<evidence type="ECO:0000313" key="8">
    <source>
        <dbReference type="Proteomes" id="UP000018851"/>
    </source>
</evidence>
<keyword evidence="6" id="KW-0732">Signal</keyword>
<evidence type="ECO:0000256" key="2">
    <source>
        <dbReference type="ARBA" id="ARBA00008854"/>
    </source>
</evidence>
<dbReference type="SUPFAM" id="SSF140478">
    <property type="entry name" value="LemA-like"/>
    <property type="match status" value="1"/>
</dbReference>
<dbReference type="GO" id="GO:0016020">
    <property type="term" value="C:membrane"/>
    <property type="evidence" value="ECO:0007669"/>
    <property type="project" value="UniProtKB-SubCell"/>
</dbReference>
<dbReference type="PANTHER" id="PTHR34478">
    <property type="entry name" value="PROTEIN LEMA"/>
    <property type="match status" value="1"/>
</dbReference>
<evidence type="ECO:0000256" key="6">
    <source>
        <dbReference type="SAM" id="SignalP"/>
    </source>
</evidence>
<organism evidence="7 8">
    <name type="scientific">Sphingomonas sanxanigenens DSM 19645 = NX02</name>
    <dbReference type="NCBI Taxonomy" id="1123269"/>
    <lineage>
        <taxon>Bacteria</taxon>
        <taxon>Pseudomonadati</taxon>
        <taxon>Pseudomonadota</taxon>
        <taxon>Alphaproteobacteria</taxon>
        <taxon>Sphingomonadales</taxon>
        <taxon>Sphingomonadaceae</taxon>
        <taxon>Sphingomonas</taxon>
    </lineage>
</organism>
<dbReference type="HOGENOM" id="CLU_056714_0_0_5"/>
<feature type="chain" id="PRO_5004785990" description="LemA family protein" evidence="6">
    <location>
        <begin position="25"/>
        <end position="202"/>
    </location>
</feature>
<dbReference type="STRING" id="1123269.NX02_00910"/>
<evidence type="ECO:0008006" key="9">
    <source>
        <dbReference type="Google" id="ProtNLM"/>
    </source>
</evidence>
<dbReference type="EMBL" id="CP006644">
    <property type="protein sequence ID" value="AHE51948.1"/>
    <property type="molecule type" value="Genomic_DNA"/>
</dbReference>
<dbReference type="Gene3D" id="1.20.1440.20">
    <property type="entry name" value="LemA-like domain"/>
    <property type="match status" value="1"/>
</dbReference>
<dbReference type="eggNOG" id="COG1704">
    <property type="taxonomic scope" value="Bacteria"/>
</dbReference>